<protein>
    <submittedName>
        <fullName evidence="2">Uncharacterized protein</fullName>
    </submittedName>
</protein>
<evidence type="ECO:0000313" key="2">
    <source>
        <dbReference type="EMBL" id="OBX83261.1"/>
    </source>
</evidence>
<evidence type="ECO:0000256" key="1">
    <source>
        <dbReference type="SAM" id="SignalP"/>
    </source>
</evidence>
<dbReference type="EMBL" id="CP065728">
    <property type="protein sequence ID" value="QPT43766.1"/>
    <property type="molecule type" value="Genomic_DNA"/>
</dbReference>
<name>A0A1B8QIF7_MORNO</name>
<reference evidence="2 4" key="1">
    <citation type="submission" date="2016-05" db="EMBL/GenBank/DDBJ databases">
        <title>Draft genome sequence of Moraxella nonliquefaciens CCUG 348T.</title>
        <authorList>
            <person name="Salva-Serra F."/>
            <person name="Engstrom-Jakobsson H."/>
            <person name="Thorell K."/>
            <person name="Gonzales-Siles L."/>
            <person name="Karlsson R."/>
            <person name="Boulund F."/>
            <person name="Engstrand L."/>
            <person name="Kristiansson E."/>
            <person name="Moore E."/>
        </authorList>
    </citation>
    <scope>NUCLEOTIDE SEQUENCE [LARGE SCALE GENOMIC DNA]</scope>
    <source>
        <strain evidence="2 4">CCUG 348</strain>
    </source>
</reference>
<dbReference type="Proteomes" id="UP000092575">
    <property type="component" value="Unassembled WGS sequence"/>
</dbReference>
<organism evidence="2 4">
    <name type="scientific">Moraxella nonliquefaciens</name>
    <dbReference type="NCBI Taxonomy" id="478"/>
    <lineage>
        <taxon>Bacteria</taxon>
        <taxon>Pseudomonadati</taxon>
        <taxon>Pseudomonadota</taxon>
        <taxon>Gammaproteobacteria</taxon>
        <taxon>Moraxellales</taxon>
        <taxon>Moraxellaceae</taxon>
        <taxon>Moraxella</taxon>
    </lineage>
</organism>
<feature type="signal peptide" evidence="1">
    <location>
        <begin position="1"/>
        <end position="21"/>
    </location>
</feature>
<reference evidence="3 5" key="2">
    <citation type="submission" date="2020-12" db="EMBL/GenBank/DDBJ databases">
        <title>FDA dAtabase for Regulatory Grade micrObial Sequences (FDA-ARGOS): Supporting development and validation of Infectious Disease Dx tests.</title>
        <authorList>
            <person name="Sproer C."/>
            <person name="Gronow S."/>
            <person name="Severitt S."/>
            <person name="Schroder I."/>
            <person name="Tallon L."/>
            <person name="Sadzewicz L."/>
            <person name="Zhao X."/>
            <person name="Boylan J."/>
            <person name="Ott S."/>
            <person name="Bowen H."/>
            <person name="Vavikolanu K."/>
            <person name="Mehta A."/>
            <person name="Aluvathingal J."/>
            <person name="Nadendla S."/>
            <person name="Lowell S."/>
            <person name="Myers T."/>
            <person name="Yan Y."/>
            <person name="Sichtig H."/>
        </authorList>
    </citation>
    <scope>NUCLEOTIDE SEQUENCE [LARGE SCALE GENOMIC DNA]</scope>
    <source>
        <strain evidence="3 5">FDAARGOS_869</strain>
    </source>
</reference>
<accession>A0A1B8QIF7</accession>
<gene>
    <name evidence="2" type="ORF">A7456_04220</name>
    <name evidence="3" type="ORF">I6G26_06630</name>
</gene>
<proteinExistence type="predicted"/>
<evidence type="ECO:0000313" key="3">
    <source>
        <dbReference type="EMBL" id="QPT43766.1"/>
    </source>
</evidence>
<evidence type="ECO:0000313" key="5">
    <source>
        <dbReference type="Proteomes" id="UP000594834"/>
    </source>
</evidence>
<dbReference type="Proteomes" id="UP000594834">
    <property type="component" value="Chromosome"/>
</dbReference>
<evidence type="ECO:0000313" key="4">
    <source>
        <dbReference type="Proteomes" id="UP000092575"/>
    </source>
</evidence>
<sequence>MMIHKTIVVLIMSLFANIALAAELPIGITQAQLPIYAPNNPDLSLWIVDESGMEVSSSNFLYSDGAYCYSLGAVGVGILLNGQWQFNKDKTGINITLYTNDKPFYIINDESFDEYQQDLNNRQRRLKLPEIFFYKKQVYLGFSNQEIPTQMALFDYNKHHDEIIIPNNSKYLFVAENLDSKKTIARFDLNAFKHPNITLLYNDGLMGVSRQEINEYFLDNQLTFIIKNGKVGLKDSYSDDVDFFQDSYHVDLNTVKNDDINFKRLHRYCLGQSDEFYFDVFGNEQSNLTKPTYINWHGKINPTADWLKMQD</sequence>
<keyword evidence="1" id="KW-0732">Signal</keyword>
<dbReference type="EMBL" id="LXTW01000032">
    <property type="protein sequence ID" value="OBX83261.1"/>
    <property type="molecule type" value="Genomic_DNA"/>
</dbReference>
<dbReference type="RefSeq" id="WP_067009299.1">
    <property type="nucleotide sequence ID" value="NZ_CP065728.1"/>
</dbReference>
<dbReference type="AlphaFoldDB" id="A0A1B8QIF7"/>
<keyword evidence="5" id="KW-1185">Reference proteome</keyword>
<feature type="chain" id="PRO_5008612411" evidence="1">
    <location>
        <begin position="22"/>
        <end position="311"/>
    </location>
</feature>
<dbReference type="STRING" id="478.A7456_04220"/>